<keyword evidence="1" id="KW-0732">Signal</keyword>
<name>A0A1H8IKB7_9RHOB</name>
<dbReference type="InterPro" id="IPR010634">
    <property type="entry name" value="DUF1223"/>
</dbReference>
<dbReference type="PANTHER" id="PTHR36057">
    <property type="match status" value="1"/>
</dbReference>
<evidence type="ECO:0000313" key="3">
    <source>
        <dbReference type="Proteomes" id="UP000199372"/>
    </source>
</evidence>
<organism evidence="2 3">
    <name type="scientific">Palleronia pelagia</name>
    <dbReference type="NCBI Taxonomy" id="387096"/>
    <lineage>
        <taxon>Bacteria</taxon>
        <taxon>Pseudomonadati</taxon>
        <taxon>Pseudomonadota</taxon>
        <taxon>Alphaproteobacteria</taxon>
        <taxon>Rhodobacterales</taxon>
        <taxon>Roseobacteraceae</taxon>
        <taxon>Palleronia</taxon>
    </lineage>
</organism>
<dbReference type="RefSeq" id="WP_175481739.1">
    <property type="nucleotide sequence ID" value="NZ_FOCM01000005.1"/>
</dbReference>
<dbReference type="EMBL" id="FOCM01000005">
    <property type="protein sequence ID" value="SEN68719.1"/>
    <property type="molecule type" value="Genomic_DNA"/>
</dbReference>
<dbReference type="Pfam" id="PF06764">
    <property type="entry name" value="DUF1223"/>
    <property type="match status" value="1"/>
</dbReference>
<evidence type="ECO:0000256" key="1">
    <source>
        <dbReference type="SAM" id="SignalP"/>
    </source>
</evidence>
<protein>
    <recommendedName>
        <fullName evidence="4">DUF1223 domain-containing protein</fullName>
    </recommendedName>
</protein>
<dbReference type="InterPro" id="IPR036249">
    <property type="entry name" value="Thioredoxin-like_sf"/>
</dbReference>
<feature type="signal peptide" evidence="1">
    <location>
        <begin position="1"/>
        <end position="21"/>
    </location>
</feature>
<dbReference type="PANTHER" id="PTHR36057:SF1">
    <property type="entry name" value="LIPOPROTEIN LIPID ATTACHMENT SITE-LIKE PROTEIN, PUTATIVE (DUF1223)-RELATED"/>
    <property type="match status" value="1"/>
</dbReference>
<gene>
    <name evidence="2" type="ORF">SAMN04488011_105256</name>
</gene>
<proteinExistence type="predicted"/>
<dbReference type="AlphaFoldDB" id="A0A1H8IKB7"/>
<sequence length="230" mass="25217">MLRWIRGLALAACFAPMVAEAEEQPVVIELYTSQGCSACPPADELMGRLARMEGVLPLALHVDYWDYIGWKDRFAQPGFTKRQKGYARAAAQRTIYTPQMVVGGVDHVVGNRPLQVMELIDKHRDRADPVALTVLRDGDSLTIQAPAAGAFERPALVQVVEYTPAETVSIERGENAGHTFEYHNIVKTWRTVGEWTGEAPLNLTTTATPPAAIILQRQGPGEIVAAARVD</sequence>
<dbReference type="SUPFAM" id="SSF52833">
    <property type="entry name" value="Thioredoxin-like"/>
    <property type="match status" value="1"/>
</dbReference>
<evidence type="ECO:0008006" key="4">
    <source>
        <dbReference type="Google" id="ProtNLM"/>
    </source>
</evidence>
<evidence type="ECO:0000313" key="2">
    <source>
        <dbReference type="EMBL" id="SEN68719.1"/>
    </source>
</evidence>
<dbReference type="Proteomes" id="UP000199372">
    <property type="component" value="Unassembled WGS sequence"/>
</dbReference>
<reference evidence="3" key="1">
    <citation type="submission" date="2016-10" db="EMBL/GenBank/DDBJ databases">
        <authorList>
            <person name="Varghese N."/>
            <person name="Submissions S."/>
        </authorList>
    </citation>
    <scope>NUCLEOTIDE SEQUENCE [LARGE SCALE GENOMIC DNA]</scope>
    <source>
        <strain evidence="3">DSM 26893</strain>
    </source>
</reference>
<feature type="chain" id="PRO_5011536978" description="DUF1223 domain-containing protein" evidence="1">
    <location>
        <begin position="22"/>
        <end position="230"/>
    </location>
</feature>
<accession>A0A1H8IKB7</accession>
<keyword evidence="3" id="KW-1185">Reference proteome</keyword>